<protein>
    <submittedName>
        <fullName evidence="7">MFS transporter</fullName>
    </submittedName>
</protein>
<keyword evidence="4 5" id="KW-0472">Membrane</keyword>
<comment type="subcellular location">
    <subcellularLocation>
        <location evidence="1">Cell membrane</location>
        <topology evidence="1">Multi-pass membrane protein</topology>
    </subcellularLocation>
</comment>
<name>A0A2A3ZL38_BREAU</name>
<dbReference type="Pfam" id="PF07690">
    <property type="entry name" value="MFS_1"/>
    <property type="match status" value="1"/>
</dbReference>
<dbReference type="InterPro" id="IPR036259">
    <property type="entry name" value="MFS_trans_sf"/>
</dbReference>
<feature type="transmembrane region" description="Helical" evidence="5">
    <location>
        <begin position="254"/>
        <end position="272"/>
    </location>
</feature>
<feature type="transmembrane region" description="Helical" evidence="5">
    <location>
        <begin position="410"/>
        <end position="429"/>
    </location>
</feature>
<keyword evidence="3 5" id="KW-1133">Transmembrane helix</keyword>
<feature type="domain" description="Major facilitator superfamily (MFS) profile" evidence="6">
    <location>
        <begin position="19"/>
        <end position="434"/>
    </location>
</feature>
<comment type="caution">
    <text evidence="7">The sequence shown here is derived from an EMBL/GenBank/DDBJ whole genome shotgun (WGS) entry which is preliminary data.</text>
</comment>
<feature type="transmembrane region" description="Helical" evidence="5">
    <location>
        <begin position="85"/>
        <end position="104"/>
    </location>
</feature>
<feature type="transmembrane region" description="Helical" evidence="5">
    <location>
        <begin position="379"/>
        <end position="398"/>
    </location>
</feature>
<sequence length="448" mass="47500">MDLRERLNTSRMSTYQWLIVGICTFLNALDGYDVLAISFTSNQVSEEFSLSGTALGLVMSAALLGMAIGALTLGPVADRIGRRNMTIIALIVNICGLFLSATATSATELGIWRIVTGLGIGGILVGTNVICAEYASRKRRGLVISIYTAGYGIGAALGGSVMVSLIATSGWRSVFILGGCLATLSLVLVLLLVPESPSYLYNRRPENAVKKLTLIAGRLGHTEPVDLNATTAEQENKADDSGVLALFNRRNRRVTFVVWATFFIVMFGFYFVNSWTPRLMNESGLTDTLSMIVTVGLTLGGAIGSVAFGLFTSRWSTRSVLMSFSVLAAILMAVFIFTAQWIVLVIVVGVLVGMFSNGCIAGLYVLTPQSYSSSLRSTGVGWGIGIGRFGAIIAPTATGAMLDGGWSPQAIYVFVGVVLLLAAVVLLGMRGVDVEANRKPEVRTAAGV</sequence>
<reference evidence="7 8" key="1">
    <citation type="journal article" date="2017" name="Elife">
        <title>Extensive horizontal gene transfer in cheese-associated bacteria.</title>
        <authorList>
            <person name="Bonham K.S."/>
            <person name="Wolfe B.E."/>
            <person name="Dutton R.J."/>
        </authorList>
    </citation>
    <scope>NUCLEOTIDE SEQUENCE [LARGE SCALE GENOMIC DNA]</scope>
    <source>
        <strain evidence="7 8">738_8</strain>
    </source>
</reference>
<dbReference type="PROSITE" id="PS50850">
    <property type="entry name" value="MFS"/>
    <property type="match status" value="1"/>
</dbReference>
<keyword evidence="2 5" id="KW-0812">Transmembrane</keyword>
<proteinExistence type="predicted"/>
<accession>A0A2A3ZL38</accession>
<dbReference type="InterPro" id="IPR005829">
    <property type="entry name" value="Sugar_transporter_CS"/>
</dbReference>
<feature type="transmembrane region" description="Helical" evidence="5">
    <location>
        <begin position="110"/>
        <end position="130"/>
    </location>
</feature>
<evidence type="ECO:0000313" key="8">
    <source>
        <dbReference type="Proteomes" id="UP000217881"/>
    </source>
</evidence>
<evidence type="ECO:0000313" key="7">
    <source>
        <dbReference type="EMBL" id="PCC52183.1"/>
    </source>
</evidence>
<dbReference type="InterPro" id="IPR020846">
    <property type="entry name" value="MFS_dom"/>
</dbReference>
<dbReference type="GO" id="GO:0046943">
    <property type="term" value="F:carboxylic acid transmembrane transporter activity"/>
    <property type="evidence" value="ECO:0007669"/>
    <property type="project" value="TreeGrafter"/>
</dbReference>
<dbReference type="PANTHER" id="PTHR23508">
    <property type="entry name" value="CARBOXYLIC ACID TRANSPORTER PROTEIN HOMOLOG"/>
    <property type="match status" value="1"/>
</dbReference>
<feature type="transmembrane region" description="Helical" evidence="5">
    <location>
        <begin position="343"/>
        <end position="367"/>
    </location>
</feature>
<dbReference type="PANTHER" id="PTHR23508:SF10">
    <property type="entry name" value="CARBOXYLIC ACID TRANSPORTER PROTEIN HOMOLOG"/>
    <property type="match status" value="1"/>
</dbReference>
<evidence type="ECO:0000256" key="5">
    <source>
        <dbReference type="SAM" id="Phobius"/>
    </source>
</evidence>
<evidence type="ECO:0000256" key="1">
    <source>
        <dbReference type="ARBA" id="ARBA00004651"/>
    </source>
</evidence>
<evidence type="ECO:0000256" key="2">
    <source>
        <dbReference type="ARBA" id="ARBA00022692"/>
    </source>
</evidence>
<dbReference type="EMBL" id="NRHA01000025">
    <property type="protein sequence ID" value="PCC52183.1"/>
    <property type="molecule type" value="Genomic_DNA"/>
</dbReference>
<dbReference type="AlphaFoldDB" id="A0A2A3ZL38"/>
<dbReference type="GO" id="GO:0005886">
    <property type="term" value="C:plasma membrane"/>
    <property type="evidence" value="ECO:0007669"/>
    <property type="project" value="UniProtKB-SubCell"/>
</dbReference>
<evidence type="ECO:0000256" key="3">
    <source>
        <dbReference type="ARBA" id="ARBA00022989"/>
    </source>
</evidence>
<feature type="transmembrane region" description="Helical" evidence="5">
    <location>
        <begin position="173"/>
        <end position="193"/>
    </location>
</feature>
<evidence type="ECO:0000256" key="4">
    <source>
        <dbReference type="ARBA" id="ARBA00023136"/>
    </source>
</evidence>
<feature type="transmembrane region" description="Helical" evidence="5">
    <location>
        <begin position="12"/>
        <end position="29"/>
    </location>
</feature>
<feature type="transmembrane region" description="Helical" evidence="5">
    <location>
        <begin position="292"/>
        <end position="312"/>
    </location>
</feature>
<feature type="transmembrane region" description="Helical" evidence="5">
    <location>
        <begin position="319"/>
        <end position="337"/>
    </location>
</feature>
<dbReference type="SUPFAM" id="SSF103473">
    <property type="entry name" value="MFS general substrate transporter"/>
    <property type="match status" value="1"/>
</dbReference>
<feature type="transmembrane region" description="Helical" evidence="5">
    <location>
        <begin position="49"/>
        <end position="73"/>
    </location>
</feature>
<dbReference type="InterPro" id="IPR011701">
    <property type="entry name" value="MFS"/>
</dbReference>
<organism evidence="7 8">
    <name type="scientific">Brevibacterium aurantiacum</name>
    <dbReference type="NCBI Taxonomy" id="273384"/>
    <lineage>
        <taxon>Bacteria</taxon>
        <taxon>Bacillati</taxon>
        <taxon>Actinomycetota</taxon>
        <taxon>Actinomycetes</taxon>
        <taxon>Micrococcales</taxon>
        <taxon>Brevibacteriaceae</taxon>
        <taxon>Brevibacterium</taxon>
    </lineage>
</organism>
<feature type="transmembrane region" description="Helical" evidence="5">
    <location>
        <begin position="142"/>
        <end position="167"/>
    </location>
</feature>
<evidence type="ECO:0000259" key="6">
    <source>
        <dbReference type="PROSITE" id="PS50850"/>
    </source>
</evidence>
<dbReference type="PROSITE" id="PS00216">
    <property type="entry name" value="SUGAR_TRANSPORT_1"/>
    <property type="match status" value="1"/>
</dbReference>
<dbReference type="Proteomes" id="UP000217881">
    <property type="component" value="Unassembled WGS sequence"/>
</dbReference>
<gene>
    <name evidence="7" type="ORF">CIK59_17435</name>
</gene>
<dbReference type="Gene3D" id="1.20.1250.20">
    <property type="entry name" value="MFS general substrate transporter like domains"/>
    <property type="match status" value="1"/>
</dbReference>
<dbReference type="PROSITE" id="PS00217">
    <property type="entry name" value="SUGAR_TRANSPORT_2"/>
    <property type="match status" value="1"/>
</dbReference>